<dbReference type="PROSITE" id="PS51843">
    <property type="entry name" value="NR_LBD"/>
    <property type="match status" value="1"/>
</dbReference>
<evidence type="ECO:0000256" key="5">
    <source>
        <dbReference type="ARBA" id="ARBA00023015"/>
    </source>
</evidence>
<dbReference type="GO" id="GO:0004879">
    <property type="term" value="F:nuclear receptor activity"/>
    <property type="evidence" value="ECO:0007669"/>
    <property type="project" value="InterPro"/>
</dbReference>
<dbReference type="FunFam" id="3.30.50.10:FF:000009">
    <property type="entry name" value="nuclear receptor subfamily 4 group A member 2"/>
    <property type="match status" value="1"/>
</dbReference>
<dbReference type="GO" id="GO:0000978">
    <property type="term" value="F:RNA polymerase II cis-regulatory region sequence-specific DNA binding"/>
    <property type="evidence" value="ECO:0000318"/>
    <property type="project" value="GO_Central"/>
</dbReference>
<dbReference type="GO" id="GO:0006357">
    <property type="term" value="P:regulation of transcription by RNA polymerase II"/>
    <property type="evidence" value="ECO:0000318"/>
    <property type="project" value="GO_Central"/>
</dbReference>
<feature type="compositionally biased region" description="Low complexity" evidence="11">
    <location>
        <begin position="105"/>
        <end position="144"/>
    </location>
</feature>
<dbReference type="Proteomes" id="UP000007110">
    <property type="component" value="Unassembled WGS sequence"/>
</dbReference>
<dbReference type="GO" id="GO:0000981">
    <property type="term" value="F:DNA-binding transcription factor activity, RNA polymerase II-specific"/>
    <property type="evidence" value="ECO:0000318"/>
    <property type="project" value="GO_Central"/>
</dbReference>
<dbReference type="SUPFAM" id="SSF57716">
    <property type="entry name" value="Glucocorticoid receptor-like (DNA-binding domain)"/>
    <property type="match status" value="1"/>
</dbReference>
<reference evidence="14" key="2">
    <citation type="submission" date="2021-01" db="UniProtKB">
        <authorList>
            <consortium name="EnsemblMetazoa"/>
        </authorList>
    </citation>
    <scope>IDENTIFICATION</scope>
</reference>
<evidence type="ECO:0000256" key="3">
    <source>
        <dbReference type="ARBA" id="ARBA00022771"/>
    </source>
</evidence>
<keyword evidence="8 10" id="KW-0675">Receptor</keyword>
<keyword evidence="6 10" id="KW-0238">DNA-binding</keyword>
<keyword evidence="7 10" id="KW-0804">Transcription</keyword>
<keyword evidence="5 10" id="KW-0805">Transcription regulation</keyword>
<dbReference type="OrthoDB" id="5952118at2759"/>
<dbReference type="PROSITE" id="PS51030">
    <property type="entry name" value="NUCLEAR_REC_DBD_2"/>
    <property type="match status" value="1"/>
</dbReference>
<sequence>MASSMHVLLPPLQLNFRTFLSKWSEEEWATVDRNGTRRSGYIDPNAGSSQYNILETKLFQNLTSPNLPEGSPVSPPLSTDGTLISQQQQQQQQQQHHPHHHSPPHHQATQPHQQVQQQHPQSQTSPPLQQPQSQQQQQQQSQHRVTPHNHQQHTPHQSPQRQSPVTPMPASMPSYTPKQDASSPPCIVQTPETFSSNYSSQPVCTTASSRLPNFQDCFGPPGLRPSYEEHSPEFPPFSSMTEFLPSATQPESYDREYPLPAIPSMAEHIAYQHAYSPSLTGVTPPTTSHSTYSPVAQQNDYYDTSFTHDVSTIHVDASLPPHFVWGTSQEGPIPTCTETSILESKPHHYPMPPNPPLGSHHNIMVGARRNSPIMSLSPEGPMITPPRTPSQEGMCAVCGDSAACQHYGVRTCEGCKGFFKRTVQKNAKYVCLANKNCTVDKRRRNRCQYCRFQKCLACGMVKEVVRTDNLRGRRGRLPTKQRNSQDLPPPSPPVSLITALVRAHVDASPAKANRDYSQFRLPGDVISPPPDNEQLQIFYDNFCSSIDVIRSWAERIPGFSDLCREDQDLLFQSSCLELFVLKMAYRVNPEDPYVVFCNGNVLHNQQCERGFGEWLDDIRAFSKVLSSLEIDISSFACLSSLVLITERHGLKEPEKVSQLQNRIISCLNDHVTYNTCAQTRANFLSRMLMQLPELRVLSKKGRQRLCALKVEGAAPVPGTIEKTYEPNLPY</sequence>
<feature type="compositionally biased region" description="Polar residues" evidence="11">
    <location>
        <begin position="190"/>
        <end position="200"/>
    </location>
</feature>
<dbReference type="InterPro" id="IPR003070">
    <property type="entry name" value="NR4A1-3"/>
</dbReference>
<dbReference type="PANTHER" id="PTHR24085">
    <property type="entry name" value="NUCLEAR HORMONE RECEPTOR"/>
    <property type="match status" value="1"/>
</dbReference>
<dbReference type="GO" id="GO:0071376">
    <property type="term" value="P:cellular response to corticotropin-releasing hormone stimulus"/>
    <property type="evidence" value="ECO:0000318"/>
    <property type="project" value="GO_Central"/>
</dbReference>
<feature type="domain" description="Nuclear receptor" evidence="12">
    <location>
        <begin position="392"/>
        <end position="467"/>
    </location>
</feature>
<dbReference type="Gene3D" id="3.30.50.10">
    <property type="entry name" value="Erythroid Transcription Factor GATA-1, subunit A"/>
    <property type="match status" value="1"/>
</dbReference>
<evidence type="ECO:0000256" key="7">
    <source>
        <dbReference type="ARBA" id="ARBA00023163"/>
    </source>
</evidence>
<proteinExistence type="inferred from homology"/>
<organism evidence="14 15">
    <name type="scientific">Strongylocentrotus purpuratus</name>
    <name type="common">Purple sea urchin</name>
    <dbReference type="NCBI Taxonomy" id="7668"/>
    <lineage>
        <taxon>Eukaryota</taxon>
        <taxon>Metazoa</taxon>
        <taxon>Echinodermata</taxon>
        <taxon>Eleutherozoa</taxon>
        <taxon>Echinozoa</taxon>
        <taxon>Echinoidea</taxon>
        <taxon>Euechinoidea</taxon>
        <taxon>Echinacea</taxon>
        <taxon>Camarodonta</taxon>
        <taxon>Echinidea</taxon>
        <taxon>Strongylocentrotidae</taxon>
        <taxon>Strongylocentrotus</taxon>
    </lineage>
</organism>
<evidence type="ECO:0000259" key="13">
    <source>
        <dbReference type="PROSITE" id="PS51843"/>
    </source>
</evidence>
<evidence type="ECO:0000313" key="14">
    <source>
        <dbReference type="EnsemblMetazoa" id="XP_003725146"/>
    </source>
</evidence>
<name>A0A7M7LL71_STRPU</name>
<dbReference type="InterPro" id="IPR013088">
    <property type="entry name" value="Znf_NHR/GATA"/>
</dbReference>
<dbReference type="InterPro" id="IPR000536">
    <property type="entry name" value="Nucl_hrmn_rcpt_lig-bd"/>
</dbReference>
<keyword evidence="15" id="KW-1185">Reference proteome</keyword>
<dbReference type="SMART" id="SM00399">
    <property type="entry name" value="ZnF_C4"/>
    <property type="match status" value="1"/>
</dbReference>
<evidence type="ECO:0008006" key="16">
    <source>
        <dbReference type="Google" id="ProtNLM"/>
    </source>
</evidence>
<dbReference type="SMART" id="SM00430">
    <property type="entry name" value="HOLI"/>
    <property type="match status" value="1"/>
</dbReference>
<dbReference type="PRINTS" id="PR00047">
    <property type="entry name" value="STROIDFINGER"/>
</dbReference>
<keyword evidence="2 10" id="KW-0479">Metal-binding</keyword>
<protein>
    <recommendedName>
        <fullName evidence="16">Nuclear receptor subfamily 4 group A member 2</fullName>
    </recommendedName>
</protein>
<evidence type="ECO:0000256" key="8">
    <source>
        <dbReference type="ARBA" id="ARBA00023170"/>
    </source>
</evidence>
<dbReference type="InterPro" id="IPR001628">
    <property type="entry name" value="Znf_hrmn_rcpt"/>
</dbReference>
<keyword evidence="3 10" id="KW-0863">Zinc-finger</keyword>
<evidence type="ECO:0000313" key="15">
    <source>
        <dbReference type="Proteomes" id="UP000007110"/>
    </source>
</evidence>
<dbReference type="AlphaFoldDB" id="A0A7M7LL71"/>
<evidence type="ECO:0000259" key="12">
    <source>
        <dbReference type="PROSITE" id="PS51030"/>
    </source>
</evidence>
<feature type="compositionally biased region" description="Low complexity" evidence="11">
    <location>
        <begin position="154"/>
        <end position="164"/>
    </location>
</feature>
<feature type="region of interest" description="Disordered" evidence="11">
    <location>
        <begin position="469"/>
        <end position="491"/>
    </location>
</feature>
<dbReference type="PANTHER" id="PTHR24085:SF4">
    <property type="entry name" value="NUCLEAR HORMONE RECEPTOR HR38-RELATED"/>
    <property type="match status" value="1"/>
</dbReference>
<feature type="compositionally biased region" description="Polar residues" evidence="11">
    <location>
        <begin position="173"/>
        <end position="182"/>
    </location>
</feature>
<feature type="domain" description="NR LBD" evidence="13">
    <location>
        <begin position="492"/>
        <end position="727"/>
    </location>
</feature>
<comment type="subcellular location">
    <subcellularLocation>
        <location evidence="1 10">Nucleus</location>
    </subcellularLocation>
</comment>
<dbReference type="Pfam" id="PF00105">
    <property type="entry name" value="zf-C4"/>
    <property type="match status" value="1"/>
</dbReference>
<dbReference type="PRINTS" id="PR00398">
    <property type="entry name" value="STRDHORMONER"/>
</dbReference>
<dbReference type="InParanoid" id="A0A7M7LL71"/>
<dbReference type="GO" id="GO:0005634">
    <property type="term" value="C:nucleus"/>
    <property type="evidence" value="ECO:0000318"/>
    <property type="project" value="GO_Central"/>
</dbReference>
<dbReference type="PROSITE" id="PS00031">
    <property type="entry name" value="NUCLEAR_REC_DBD_1"/>
    <property type="match status" value="1"/>
</dbReference>
<dbReference type="SUPFAM" id="SSF48508">
    <property type="entry name" value="Nuclear receptor ligand-binding domain"/>
    <property type="match status" value="1"/>
</dbReference>
<dbReference type="Pfam" id="PF00104">
    <property type="entry name" value="Hormone_recep"/>
    <property type="match status" value="1"/>
</dbReference>
<evidence type="ECO:0000256" key="1">
    <source>
        <dbReference type="ARBA" id="ARBA00004123"/>
    </source>
</evidence>
<evidence type="ECO:0000256" key="10">
    <source>
        <dbReference type="RuleBase" id="RU004334"/>
    </source>
</evidence>
<dbReference type="GO" id="GO:0035259">
    <property type="term" value="F:nuclear glucocorticoid receptor binding"/>
    <property type="evidence" value="ECO:0000318"/>
    <property type="project" value="GO_Central"/>
</dbReference>
<evidence type="ECO:0000256" key="2">
    <source>
        <dbReference type="ARBA" id="ARBA00022723"/>
    </source>
</evidence>
<accession>A0A7M7LL71</accession>
<evidence type="ECO:0000256" key="9">
    <source>
        <dbReference type="ARBA" id="ARBA00023242"/>
    </source>
</evidence>
<dbReference type="InterPro" id="IPR001723">
    <property type="entry name" value="Nuclear_hrmn_rcpt"/>
</dbReference>
<dbReference type="PRINTS" id="PR01284">
    <property type="entry name" value="NUCLEARECPTR"/>
</dbReference>
<evidence type="ECO:0000256" key="4">
    <source>
        <dbReference type="ARBA" id="ARBA00022833"/>
    </source>
</evidence>
<reference evidence="15" key="1">
    <citation type="submission" date="2015-02" db="EMBL/GenBank/DDBJ databases">
        <title>Genome sequencing for Strongylocentrotus purpuratus.</title>
        <authorList>
            <person name="Murali S."/>
            <person name="Liu Y."/>
            <person name="Vee V."/>
            <person name="English A."/>
            <person name="Wang M."/>
            <person name="Skinner E."/>
            <person name="Han Y."/>
            <person name="Muzny D.M."/>
            <person name="Worley K.C."/>
            <person name="Gibbs R.A."/>
        </authorList>
    </citation>
    <scope>NUCLEOTIDE SEQUENCE</scope>
</reference>
<feature type="region of interest" description="Disordered" evidence="11">
    <location>
        <begin position="62"/>
        <end position="200"/>
    </location>
</feature>
<keyword evidence="4 10" id="KW-0862">Zinc</keyword>
<dbReference type="RefSeq" id="XP_003725146.1">
    <property type="nucleotide sequence ID" value="XM_003725098.3"/>
</dbReference>
<evidence type="ECO:0000256" key="6">
    <source>
        <dbReference type="ARBA" id="ARBA00023125"/>
    </source>
</evidence>
<dbReference type="GO" id="GO:0005667">
    <property type="term" value="C:transcription regulator complex"/>
    <property type="evidence" value="ECO:0000318"/>
    <property type="project" value="GO_Central"/>
</dbReference>
<comment type="similarity">
    <text evidence="10">Belongs to the nuclear hormone receptor family.</text>
</comment>
<dbReference type="OMA" id="MSEHIAY"/>
<keyword evidence="9 10" id="KW-0539">Nucleus</keyword>
<dbReference type="EnsemblMetazoa" id="XM_003725098">
    <property type="protein sequence ID" value="XP_003725146"/>
    <property type="gene ID" value="LOC581160"/>
</dbReference>
<dbReference type="CDD" id="cd06969">
    <property type="entry name" value="NR_DBD_NGFI-B"/>
    <property type="match status" value="1"/>
</dbReference>
<dbReference type="GO" id="GO:0008270">
    <property type="term" value="F:zinc ion binding"/>
    <property type="evidence" value="ECO:0007669"/>
    <property type="project" value="UniProtKB-KW"/>
</dbReference>
<evidence type="ECO:0000256" key="11">
    <source>
        <dbReference type="SAM" id="MobiDB-lite"/>
    </source>
</evidence>
<dbReference type="InterPro" id="IPR035500">
    <property type="entry name" value="NHR-like_dom_sf"/>
</dbReference>
<dbReference type="GeneID" id="581160"/>
<dbReference type="CDD" id="cd06945">
    <property type="entry name" value="NR_LBD_Nurr1_like"/>
    <property type="match status" value="1"/>
</dbReference>
<dbReference type="Gene3D" id="1.10.565.10">
    <property type="entry name" value="Retinoid X Receptor"/>
    <property type="match status" value="1"/>
</dbReference>
<feature type="compositionally biased region" description="Low complexity" evidence="11">
    <location>
        <begin position="85"/>
        <end position="95"/>
    </location>
</feature>